<protein>
    <recommendedName>
        <fullName evidence="3">DUF1735 domain-containing protein</fullName>
    </recommendedName>
</protein>
<comment type="caution">
    <text evidence="1">The sequence shown here is derived from an EMBL/GenBank/DDBJ whole genome shotgun (WGS) entry which is preliminary data.</text>
</comment>
<keyword evidence="2" id="KW-1185">Reference proteome</keyword>
<sequence>MRKISTYIMLVVGLVTALSCTEEKIVDDVQATVGRGLVLRTVANLSTTYNLLDPSSTFGVTLEAQDEENGGLLSEVRVFAQFVDNTIENDNNESSAETLVVTLPTSAFSTGPFGFPRADLVVTLNEALTSTGTDFSTVDGGDAISFRLEALLTDGRVFTNNAAGTVANGSFFSSPFAYSAGINCIPVTPVTGDYQLDMTDTFGDGWDGAFITVNIDGTTTDYTIAAGGAASFTISVPAGTTELVFTYTPGNFEAEHLFVLLAPSGEVAAAGGPGPTPGEIVLNICS</sequence>
<evidence type="ECO:0000313" key="2">
    <source>
        <dbReference type="Proteomes" id="UP001203607"/>
    </source>
</evidence>
<gene>
    <name evidence="1" type="ORF">M3P19_00070</name>
</gene>
<organism evidence="1 2">
    <name type="scientific">Flagellimonas spongiicola</name>
    <dbReference type="NCBI Taxonomy" id="2942208"/>
    <lineage>
        <taxon>Bacteria</taxon>
        <taxon>Pseudomonadati</taxon>
        <taxon>Bacteroidota</taxon>
        <taxon>Flavobacteriia</taxon>
        <taxon>Flavobacteriales</taxon>
        <taxon>Flavobacteriaceae</taxon>
        <taxon>Flagellimonas</taxon>
    </lineage>
</organism>
<dbReference type="EMBL" id="JAMFMA010000001">
    <property type="protein sequence ID" value="MCL6272378.1"/>
    <property type="molecule type" value="Genomic_DNA"/>
</dbReference>
<name>A0ABT0PM15_9FLAO</name>
<evidence type="ECO:0000313" key="1">
    <source>
        <dbReference type="EMBL" id="MCL6272378.1"/>
    </source>
</evidence>
<dbReference type="PROSITE" id="PS51257">
    <property type="entry name" value="PROKAR_LIPOPROTEIN"/>
    <property type="match status" value="1"/>
</dbReference>
<accession>A0ABT0PM15</accession>
<evidence type="ECO:0008006" key="3">
    <source>
        <dbReference type="Google" id="ProtNLM"/>
    </source>
</evidence>
<dbReference type="Proteomes" id="UP001203607">
    <property type="component" value="Unassembled WGS sequence"/>
</dbReference>
<reference evidence="1 2" key="1">
    <citation type="submission" date="2022-05" db="EMBL/GenBank/DDBJ databases">
        <authorList>
            <person name="Park J.-S."/>
        </authorList>
    </citation>
    <scope>NUCLEOTIDE SEQUENCE [LARGE SCALE GENOMIC DNA]</scope>
    <source>
        <strain evidence="1 2">2012CJ35-5</strain>
    </source>
</reference>
<proteinExistence type="predicted"/>
<dbReference type="RefSeq" id="WP_249655572.1">
    <property type="nucleotide sequence ID" value="NZ_JAMFMA010000001.1"/>
</dbReference>